<evidence type="ECO:0000313" key="2">
    <source>
        <dbReference type="Proteomes" id="UP000070560"/>
    </source>
</evidence>
<dbReference type="Proteomes" id="UP000070560">
    <property type="component" value="Chromosome"/>
</dbReference>
<dbReference type="EMBL" id="CP013015">
    <property type="protein sequence ID" value="AMM40755.1"/>
    <property type="molecule type" value="Genomic_DNA"/>
</dbReference>
<protein>
    <submittedName>
        <fullName evidence="1">Uncharacterized protein</fullName>
    </submittedName>
</protein>
<dbReference type="RefSeq" id="WP_066061679.1">
    <property type="nucleotide sequence ID" value="NZ_CP013015.1"/>
</dbReference>
<dbReference type="KEGG" id="daw:HS1_000951"/>
<gene>
    <name evidence="1" type="ORF">HS1_000951</name>
</gene>
<reference evidence="1 2" key="1">
    <citation type="submission" date="2015-10" db="EMBL/GenBank/DDBJ databases">
        <title>Candidatus Desulfofervidus auxilii, a hydrogenotrophic sulfate-reducing bacterium involved in the thermophilic anaerobic oxidation of methane.</title>
        <authorList>
            <person name="Krukenberg V."/>
            <person name="Richter M."/>
            <person name="Wegener G."/>
        </authorList>
    </citation>
    <scope>NUCLEOTIDE SEQUENCE [LARGE SCALE GENOMIC DNA]</scope>
    <source>
        <strain evidence="1 2">HS1</strain>
    </source>
</reference>
<proteinExistence type="predicted"/>
<organism evidence="1 2">
    <name type="scientific">Desulfofervidus auxilii</name>
    <dbReference type="NCBI Taxonomy" id="1621989"/>
    <lineage>
        <taxon>Bacteria</taxon>
        <taxon>Pseudomonadati</taxon>
        <taxon>Thermodesulfobacteriota</taxon>
        <taxon>Candidatus Desulfofervidia</taxon>
        <taxon>Candidatus Desulfofervidales</taxon>
        <taxon>Candidatus Desulfofervidaceae</taxon>
        <taxon>Candidatus Desulfofervidus</taxon>
    </lineage>
</organism>
<accession>A0A7U4QJZ9</accession>
<dbReference type="AlphaFoldDB" id="A0A7U4QJZ9"/>
<name>A0A7U4QJZ9_DESA2</name>
<evidence type="ECO:0000313" key="1">
    <source>
        <dbReference type="EMBL" id="AMM40755.1"/>
    </source>
</evidence>
<sequence>MKVRGCGTRTPGGTYLVCTTSPSGLPVEYFVVDPPISMDTKPFRSPILHEQNGTCHVIIWIGEKFYPSAVDFIEEARIQGVSRRIPNTFPLEKLTANSKMILIHPKATSPNFVQLVENSQLPEHKCKHYNKLTRKPQPISSHENYREFCFWHLYYTLAKTETETKRTIGNTHYHVPFCKEIAQLTTTINYKPAVFATFPIHKIEHIRDRNGKVNPEFIKKAENIKIPVEVVNE</sequence>
<keyword evidence="2" id="KW-1185">Reference proteome</keyword>
<dbReference type="OrthoDB" id="9342880at2"/>